<dbReference type="PRINTS" id="PR00340">
    <property type="entry name" value="PIIGLNB"/>
</dbReference>
<dbReference type="Gene3D" id="3.30.70.120">
    <property type="match status" value="1"/>
</dbReference>
<dbReference type="Pfam" id="PF00543">
    <property type="entry name" value="P-II"/>
    <property type="match status" value="1"/>
</dbReference>
<proteinExistence type="inferred from homology"/>
<dbReference type="AlphaFoldDB" id="G7WJN1"/>
<dbReference type="EMBL" id="CP003108">
    <property type="protein sequence ID" value="AET70468.1"/>
    <property type="molecule type" value="Genomic_DNA"/>
</dbReference>
<protein>
    <submittedName>
        <fullName evidence="2">Nitrogen regulatory protein PII</fullName>
    </submittedName>
</protein>
<evidence type="ECO:0000313" key="3">
    <source>
        <dbReference type="Proteomes" id="UP000006346"/>
    </source>
</evidence>
<dbReference type="Proteomes" id="UP000006346">
    <property type="component" value="Chromosome"/>
</dbReference>
<reference evidence="3" key="1">
    <citation type="submission" date="2011-11" db="EMBL/GenBank/DDBJ databases">
        <title>Complete sequence of Desulfosporosinus orientis DSM 765.</title>
        <authorList>
            <person name="Lucas S."/>
            <person name="Han J."/>
            <person name="Lapidus A."/>
            <person name="Cheng J.-F."/>
            <person name="Goodwin L."/>
            <person name="Pitluck S."/>
            <person name="Peters L."/>
            <person name="Ovchinnikova G."/>
            <person name="Teshima H."/>
            <person name="Detter J.C."/>
            <person name="Han C."/>
            <person name="Tapia R."/>
            <person name="Land M."/>
            <person name="Hauser L."/>
            <person name="Kyrpides N."/>
            <person name="Ivanova N."/>
            <person name="Pagani I."/>
            <person name="Pester M."/>
            <person name="Spring S."/>
            <person name="Ollivier B."/>
            <person name="Rattei T."/>
            <person name="Klenk H.-P."/>
            <person name="Wagner M."/>
            <person name="Loy A."/>
            <person name="Woyke T."/>
        </authorList>
    </citation>
    <scope>NUCLEOTIDE SEQUENCE [LARGE SCALE GENOMIC DNA]</scope>
    <source>
        <strain evidence="3">ATCC 19365 / DSM 765 / NCIMB 8382 / VKM B-1628</strain>
    </source>
</reference>
<sequence>MKIIECIVRPSKVAAIQRSLSGYGVRGMTLTNVLGCGSQKGITEFYRGYSITNDFFIKTKIELLVADEVVHYLVEVINTIANTGEPGDGKVFISNIENAVRIRSFECGNMVI</sequence>
<dbReference type="PANTHER" id="PTHR30115">
    <property type="entry name" value="NITROGEN REGULATORY PROTEIN P-II"/>
    <property type="match status" value="1"/>
</dbReference>
<dbReference type="SUPFAM" id="SSF54913">
    <property type="entry name" value="GlnB-like"/>
    <property type="match status" value="1"/>
</dbReference>
<dbReference type="PROSITE" id="PS51343">
    <property type="entry name" value="PII_GLNB_DOM"/>
    <property type="match status" value="1"/>
</dbReference>
<dbReference type="GO" id="GO:0005524">
    <property type="term" value="F:ATP binding"/>
    <property type="evidence" value="ECO:0007669"/>
    <property type="project" value="TreeGrafter"/>
</dbReference>
<dbReference type="PATRIC" id="fig|768706.3.peg.5171"/>
<reference evidence="2 3" key="2">
    <citation type="journal article" date="2012" name="J. Bacteriol.">
        <title>Complete genome sequences of Desulfosporosinus orientis DSM765T, Desulfosporosinus youngiae DSM17734T, Desulfosporosinus meridiei DSM13257T, and Desulfosporosinus acidiphilus DSM22704T.</title>
        <authorList>
            <person name="Pester M."/>
            <person name="Brambilla E."/>
            <person name="Alazard D."/>
            <person name="Rattei T."/>
            <person name="Weinmaier T."/>
            <person name="Han J."/>
            <person name="Lucas S."/>
            <person name="Lapidus A."/>
            <person name="Cheng J.F."/>
            <person name="Goodwin L."/>
            <person name="Pitluck S."/>
            <person name="Peters L."/>
            <person name="Ovchinnikova G."/>
            <person name="Teshima H."/>
            <person name="Detter J.C."/>
            <person name="Han C.S."/>
            <person name="Tapia R."/>
            <person name="Land M.L."/>
            <person name="Hauser L."/>
            <person name="Kyrpides N.C."/>
            <person name="Ivanova N.N."/>
            <person name="Pagani I."/>
            <person name="Huntmann M."/>
            <person name="Wei C.L."/>
            <person name="Davenport K.W."/>
            <person name="Daligault H."/>
            <person name="Chain P.S."/>
            <person name="Chen A."/>
            <person name="Mavromatis K."/>
            <person name="Markowitz V."/>
            <person name="Szeto E."/>
            <person name="Mikhailova N."/>
            <person name="Pati A."/>
            <person name="Wagner M."/>
            <person name="Woyke T."/>
            <person name="Ollivier B."/>
            <person name="Klenk H.P."/>
            <person name="Spring S."/>
            <person name="Loy A."/>
        </authorList>
    </citation>
    <scope>NUCLEOTIDE SEQUENCE [LARGE SCALE GENOMIC DNA]</scope>
    <source>
        <strain evidence="3">ATCC 19365 / DSM 765 / NCIMB 8382 / VKM B-1628</strain>
    </source>
</reference>
<dbReference type="InterPro" id="IPR015867">
    <property type="entry name" value="N-reg_PII/ATP_PRibTrfase_C"/>
</dbReference>
<dbReference type="GO" id="GO:0030234">
    <property type="term" value="F:enzyme regulator activity"/>
    <property type="evidence" value="ECO:0007669"/>
    <property type="project" value="InterPro"/>
</dbReference>
<dbReference type="InterPro" id="IPR002187">
    <property type="entry name" value="N-reg_PII"/>
</dbReference>
<dbReference type="GO" id="GO:0005829">
    <property type="term" value="C:cytosol"/>
    <property type="evidence" value="ECO:0007669"/>
    <property type="project" value="TreeGrafter"/>
</dbReference>
<accession>G7WJN1</accession>
<dbReference type="SMART" id="SM00938">
    <property type="entry name" value="P-II"/>
    <property type="match status" value="1"/>
</dbReference>
<dbReference type="GO" id="GO:0006808">
    <property type="term" value="P:regulation of nitrogen utilization"/>
    <property type="evidence" value="ECO:0007669"/>
    <property type="project" value="InterPro"/>
</dbReference>
<keyword evidence="3" id="KW-1185">Reference proteome</keyword>
<evidence type="ECO:0000313" key="2">
    <source>
        <dbReference type="EMBL" id="AET70468.1"/>
    </source>
</evidence>
<dbReference type="HOGENOM" id="CLU_082268_0_0_9"/>
<dbReference type="eggNOG" id="COG0347">
    <property type="taxonomic scope" value="Bacteria"/>
</dbReference>
<name>G7WJN1_DESOD</name>
<dbReference type="PANTHER" id="PTHR30115:SF11">
    <property type="entry name" value="NITROGEN REGULATORY PROTEIN P-II HOMOLOG"/>
    <property type="match status" value="1"/>
</dbReference>
<dbReference type="InterPro" id="IPR011322">
    <property type="entry name" value="N-reg_PII-like_a/b"/>
</dbReference>
<organism evidence="2 3">
    <name type="scientific">Desulfosporosinus orientis (strain ATCC 19365 / DSM 765 / NCIMB 8382 / VKM B-1628 / Singapore I)</name>
    <name type="common">Desulfotomaculum orientis</name>
    <dbReference type="NCBI Taxonomy" id="768706"/>
    <lineage>
        <taxon>Bacteria</taxon>
        <taxon>Bacillati</taxon>
        <taxon>Bacillota</taxon>
        <taxon>Clostridia</taxon>
        <taxon>Eubacteriales</taxon>
        <taxon>Desulfitobacteriaceae</taxon>
        <taxon>Desulfosporosinus</taxon>
    </lineage>
</organism>
<dbReference type="STRING" id="768706.Desor_5076"/>
<gene>
    <name evidence="2" type="ordered locus">Desor_5076</name>
</gene>
<dbReference type="OrthoDB" id="9802729at2"/>
<dbReference type="KEGG" id="dor:Desor_5076"/>
<dbReference type="PROSITE" id="PS00638">
    <property type="entry name" value="PII_GLNB_CTER"/>
    <property type="match status" value="1"/>
</dbReference>
<dbReference type="InterPro" id="IPR017918">
    <property type="entry name" value="N-reg_PII_CS"/>
</dbReference>
<comment type="similarity">
    <text evidence="1">Belongs to the P(II) protein family.</text>
</comment>
<evidence type="ECO:0000256" key="1">
    <source>
        <dbReference type="RuleBase" id="RU003936"/>
    </source>
</evidence>
<dbReference type="RefSeq" id="WP_014187272.1">
    <property type="nucleotide sequence ID" value="NC_016584.1"/>
</dbReference>